<comment type="caution">
    <text evidence="4">The sequence shown here is derived from an EMBL/GenBank/DDBJ whole genome shotgun (WGS) entry which is preliminary data.</text>
</comment>
<keyword evidence="5" id="KW-1185">Reference proteome</keyword>
<feature type="region of interest" description="Disordered" evidence="1">
    <location>
        <begin position="1"/>
        <end position="47"/>
    </location>
</feature>
<keyword evidence="2" id="KW-1133">Transmembrane helix</keyword>
<dbReference type="Pfam" id="PF07811">
    <property type="entry name" value="TadE"/>
    <property type="match status" value="1"/>
</dbReference>
<evidence type="ECO:0000256" key="2">
    <source>
        <dbReference type="SAM" id="Phobius"/>
    </source>
</evidence>
<evidence type="ECO:0000256" key="1">
    <source>
        <dbReference type="SAM" id="MobiDB-lite"/>
    </source>
</evidence>
<proteinExistence type="predicted"/>
<gene>
    <name evidence="4" type="ORF">ACFQZM_13040</name>
</gene>
<name>A0ABW2XIP3_9ACTN</name>
<dbReference type="RefSeq" id="WP_378322584.1">
    <property type="nucleotide sequence ID" value="NZ_JBHTGP010000006.1"/>
</dbReference>
<sequence>MRPREPSRRPPTPGPPHEAEPPGRRASSGRAAARSRPGRRFPTRDAGASSMEWALLTPILILVMLAVVQFAMVYHARHVALAAAQSGARTARTQPVGGGWQDAAVTKATDDVRKVGPNLLSGLEVRTGEENDERWVEVSGEAVRVIPFMTFHVSQRSRGPIECFRPDVGSGVACQGAAQ</sequence>
<evidence type="ECO:0000259" key="3">
    <source>
        <dbReference type="Pfam" id="PF07811"/>
    </source>
</evidence>
<dbReference type="EMBL" id="JBHTGP010000006">
    <property type="protein sequence ID" value="MFD0685429.1"/>
    <property type="molecule type" value="Genomic_DNA"/>
</dbReference>
<accession>A0ABW2XIP3</accession>
<feature type="compositionally biased region" description="Low complexity" evidence="1">
    <location>
        <begin position="24"/>
        <end position="35"/>
    </location>
</feature>
<dbReference type="Proteomes" id="UP001597063">
    <property type="component" value="Unassembled WGS sequence"/>
</dbReference>
<feature type="transmembrane region" description="Helical" evidence="2">
    <location>
        <begin position="53"/>
        <end position="74"/>
    </location>
</feature>
<protein>
    <submittedName>
        <fullName evidence="4">TadE family protein</fullName>
    </submittedName>
</protein>
<reference evidence="5" key="1">
    <citation type="journal article" date="2019" name="Int. J. Syst. Evol. Microbiol.">
        <title>The Global Catalogue of Microorganisms (GCM) 10K type strain sequencing project: providing services to taxonomists for standard genome sequencing and annotation.</title>
        <authorList>
            <consortium name="The Broad Institute Genomics Platform"/>
            <consortium name="The Broad Institute Genome Sequencing Center for Infectious Disease"/>
            <person name="Wu L."/>
            <person name="Ma J."/>
        </authorList>
    </citation>
    <scope>NUCLEOTIDE SEQUENCE [LARGE SCALE GENOMIC DNA]</scope>
    <source>
        <strain evidence="5">JCM 9371</strain>
    </source>
</reference>
<keyword evidence="2" id="KW-0812">Transmembrane</keyword>
<evidence type="ECO:0000313" key="5">
    <source>
        <dbReference type="Proteomes" id="UP001597063"/>
    </source>
</evidence>
<evidence type="ECO:0000313" key="4">
    <source>
        <dbReference type="EMBL" id="MFD0685429.1"/>
    </source>
</evidence>
<keyword evidence="2" id="KW-0472">Membrane</keyword>
<organism evidence="4 5">
    <name type="scientific">Actinomadura fibrosa</name>
    <dbReference type="NCBI Taxonomy" id="111802"/>
    <lineage>
        <taxon>Bacteria</taxon>
        <taxon>Bacillati</taxon>
        <taxon>Actinomycetota</taxon>
        <taxon>Actinomycetes</taxon>
        <taxon>Streptosporangiales</taxon>
        <taxon>Thermomonosporaceae</taxon>
        <taxon>Actinomadura</taxon>
    </lineage>
</organism>
<dbReference type="InterPro" id="IPR012495">
    <property type="entry name" value="TadE-like_dom"/>
</dbReference>
<feature type="domain" description="TadE-like" evidence="3">
    <location>
        <begin position="47"/>
        <end position="89"/>
    </location>
</feature>